<dbReference type="CDD" id="cd02674">
    <property type="entry name" value="Peptidase_C19R"/>
    <property type="match status" value="1"/>
</dbReference>
<reference evidence="4" key="1">
    <citation type="submission" date="2014-05" db="EMBL/GenBank/DDBJ databases">
        <authorList>
            <person name="Chronopoulou M."/>
        </authorList>
    </citation>
    <scope>NUCLEOTIDE SEQUENCE</scope>
    <source>
        <tissue evidence="4">Whole organism</tissue>
    </source>
</reference>
<dbReference type="InterPro" id="IPR018200">
    <property type="entry name" value="USP_CS"/>
</dbReference>
<dbReference type="Gene3D" id="3.90.70.10">
    <property type="entry name" value="Cysteine proteinases"/>
    <property type="match status" value="1"/>
</dbReference>
<dbReference type="Pfam" id="PF00443">
    <property type="entry name" value="UCH"/>
    <property type="match status" value="1"/>
</dbReference>
<dbReference type="GO" id="GO:0004843">
    <property type="term" value="F:cysteine-type deubiquitinase activity"/>
    <property type="evidence" value="ECO:0007669"/>
    <property type="project" value="UniProtKB-EC"/>
</dbReference>
<dbReference type="PROSITE" id="PS00973">
    <property type="entry name" value="USP_2"/>
    <property type="match status" value="1"/>
</dbReference>
<dbReference type="InterPro" id="IPR050185">
    <property type="entry name" value="Ub_carboxyl-term_hydrolase"/>
</dbReference>
<dbReference type="InterPro" id="IPR001394">
    <property type="entry name" value="Peptidase_C19_UCH"/>
</dbReference>
<dbReference type="OMA" id="EKSKRMW"/>
<dbReference type="PANTHER" id="PTHR21646">
    <property type="entry name" value="UBIQUITIN CARBOXYL-TERMINAL HYDROLASE"/>
    <property type="match status" value="1"/>
</dbReference>
<gene>
    <name evidence="4" type="primary">Ubpy</name>
</gene>
<evidence type="ECO:0000256" key="1">
    <source>
        <dbReference type="ARBA" id="ARBA00000707"/>
    </source>
</evidence>
<dbReference type="InterPro" id="IPR028889">
    <property type="entry name" value="USP"/>
</dbReference>
<organism evidence="4">
    <name type="scientific">Lepeophtheirus salmonis</name>
    <name type="common">Salmon louse</name>
    <name type="synonym">Caligus salmonis</name>
    <dbReference type="NCBI Taxonomy" id="72036"/>
    <lineage>
        <taxon>Eukaryota</taxon>
        <taxon>Metazoa</taxon>
        <taxon>Ecdysozoa</taxon>
        <taxon>Arthropoda</taxon>
        <taxon>Crustacea</taxon>
        <taxon>Multicrustacea</taxon>
        <taxon>Hexanauplia</taxon>
        <taxon>Copepoda</taxon>
        <taxon>Siphonostomatoida</taxon>
        <taxon>Caligidae</taxon>
        <taxon>Lepeophtheirus</taxon>
    </lineage>
</organism>
<sequence length="315" mass="36437">MNSQIIFGLRNEHNDCYINAVIQCLGNFYSVRTFFNPANSRMMRFLNKNSKSNGEVSIEFSRLLEQLRKGQHDFGSKAISKEEDLKEFPSVKALKTVVEKYHSSSFGTCQQDAHEFLIALLNFLHEEMKFGSNSFVKDTFEGKQASTLTCQNCGFESVKDECFYELTLEVGDRRENVRNLSELLASYLTPEPVEWTCSKCQKRGNASKKVDIIKFPRILTIHLSRFCTVRGTEKNLTLVEFDFELNLRAYSVFGSKYQLNSICNHYGGLQKGHYTAFIYSKQDLKWYRADDEIVDEVHYQDVVSNASYILFYDQI</sequence>
<evidence type="ECO:0000313" key="4">
    <source>
        <dbReference type="EMBL" id="CDW48529.1"/>
    </source>
</evidence>
<accession>A0A0K2VDH9</accession>
<comment type="catalytic activity">
    <reaction evidence="1">
        <text>Thiol-dependent hydrolysis of ester, thioester, amide, peptide and isopeptide bonds formed by the C-terminal Gly of ubiquitin (a 76-residue protein attached to proteins as an intracellular targeting signal).</text>
        <dbReference type="EC" id="3.4.19.12"/>
    </reaction>
</comment>
<proteinExistence type="predicted"/>
<dbReference type="EC" id="3.4.19.12" evidence="2"/>
<dbReference type="OrthoDB" id="6378134at2759"/>
<dbReference type="EMBL" id="HACA01031168">
    <property type="protein sequence ID" value="CDW48529.1"/>
    <property type="molecule type" value="Transcribed_RNA"/>
</dbReference>
<feature type="domain" description="USP" evidence="3">
    <location>
        <begin position="7"/>
        <end position="315"/>
    </location>
</feature>
<evidence type="ECO:0000259" key="3">
    <source>
        <dbReference type="PROSITE" id="PS50235"/>
    </source>
</evidence>
<name>A0A0K2VDH9_LEPSM</name>
<dbReference type="InterPro" id="IPR038765">
    <property type="entry name" value="Papain-like_cys_pep_sf"/>
</dbReference>
<evidence type="ECO:0000256" key="2">
    <source>
        <dbReference type="ARBA" id="ARBA00012759"/>
    </source>
</evidence>
<dbReference type="AlphaFoldDB" id="A0A0K2VDH9"/>
<dbReference type="GO" id="GO:0016579">
    <property type="term" value="P:protein deubiquitination"/>
    <property type="evidence" value="ECO:0007669"/>
    <property type="project" value="InterPro"/>
</dbReference>
<dbReference type="SUPFAM" id="SSF54001">
    <property type="entry name" value="Cysteine proteinases"/>
    <property type="match status" value="1"/>
</dbReference>
<dbReference type="PROSITE" id="PS50235">
    <property type="entry name" value="USP_3"/>
    <property type="match status" value="1"/>
</dbReference>
<protein>
    <recommendedName>
        <fullName evidence="2">ubiquitinyl hydrolase 1</fullName>
        <ecNumber evidence="2">3.4.19.12</ecNumber>
    </recommendedName>
</protein>